<dbReference type="EMBL" id="KQ990134">
    <property type="protein sequence ID" value="KZV53615.1"/>
    <property type="molecule type" value="Genomic_DNA"/>
</dbReference>
<dbReference type="Proteomes" id="UP000250235">
    <property type="component" value="Unassembled WGS sequence"/>
</dbReference>
<organism evidence="1 2">
    <name type="scientific">Dorcoceras hygrometricum</name>
    <dbReference type="NCBI Taxonomy" id="472368"/>
    <lineage>
        <taxon>Eukaryota</taxon>
        <taxon>Viridiplantae</taxon>
        <taxon>Streptophyta</taxon>
        <taxon>Embryophyta</taxon>
        <taxon>Tracheophyta</taxon>
        <taxon>Spermatophyta</taxon>
        <taxon>Magnoliopsida</taxon>
        <taxon>eudicotyledons</taxon>
        <taxon>Gunneridae</taxon>
        <taxon>Pentapetalae</taxon>
        <taxon>asterids</taxon>
        <taxon>lamiids</taxon>
        <taxon>Lamiales</taxon>
        <taxon>Gesneriaceae</taxon>
        <taxon>Didymocarpoideae</taxon>
        <taxon>Trichosporeae</taxon>
        <taxon>Loxocarpinae</taxon>
        <taxon>Dorcoceras</taxon>
    </lineage>
</organism>
<dbReference type="AlphaFoldDB" id="A0A2Z7D2Y7"/>
<keyword evidence="2" id="KW-1185">Reference proteome</keyword>
<evidence type="ECO:0000313" key="1">
    <source>
        <dbReference type="EMBL" id="KZV53615.1"/>
    </source>
</evidence>
<protein>
    <submittedName>
        <fullName evidence="1">Uncharacterized protein</fullName>
    </submittedName>
</protein>
<evidence type="ECO:0000313" key="2">
    <source>
        <dbReference type="Proteomes" id="UP000250235"/>
    </source>
</evidence>
<accession>A0A2Z7D2Y7</accession>
<reference evidence="1 2" key="1">
    <citation type="journal article" date="2015" name="Proc. Natl. Acad. Sci. U.S.A.">
        <title>The resurrection genome of Boea hygrometrica: A blueprint for survival of dehydration.</title>
        <authorList>
            <person name="Xiao L."/>
            <person name="Yang G."/>
            <person name="Zhang L."/>
            <person name="Yang X."/>
            <person name="Zhao S."/>
            <person name="Ji Z."/>
            <person name="Zhou Q."/>
            <person name="Hu M."/>
            <person name="Wang Y."/>
            <person name="Chen M."/>
            <person name="Xu Y."/>
            <person name="Jin H."/>
            <person name="Xiao X."/>
            <person name="Hu G."/>
            <person name="Bao F."/>
            <person name="Hu Y."/>
            <person name="Wan P."/>
            <person name="Li L."/>
            <person name="Deng X."/>
            <person name="Kuang T."/>
            <person name="Xiang C."/>
            <person name="Zhu J.K."/>
            <person name="Oliver M.J."/>
            <person name="He Y."/>
        </authorList>
    </citation>
    <scope>NUCLEOTIDE SEQUENCE [LARGE SCALE GENOMIC DNA]</scope>
    <source>
        <strain evidence="2">cv. XS01</strain>
    </source>
</reference>
<gene>
    <name evidence="1" type="ORF">F511_40040</name>
</gene>
<sequence>MKMRFSGTNVVFRPPNKKKEMKVEYRLLHDIVAKALYAKADSFDVVTSERFDLMMSISAGLQVNWGHILFQTLVAKVHTPSRQSQV</sequence>
<proteinExistence type="predicted"/>
<name>A0A2Z7D2Y7_9LAMI</name>